<feature type="transmembrane region" description="Helical" evidence="9">
    <location>
        <begin position="335"/>
        <end position="356"/>
    </location>
</feature>
<keyword evidence="7 9" id="KW-0472">Membrane</keyword>
<keyword evidence="4" id="KW-1003">Cell membrane</keyword>
<reference evidence="10" key="2">
    <citation type="submission" date="2020-09" db="EMBL/GenBank/DDBJ databases">
        <authorList>
            <person name="Sun Q."/>
            <person name="Zhou Y."/>
        </authorList>
    </citation>
    <scope>NUCLEOTIDE SEQUENCE</scope>
    <source>
        <strain evidence="10">CGMCC 1.12181</strain>
    </source>
</reference>
<reference evidence="10" key="1">
    <citation type="journal article" date="2014" name="Int. J. Syst. Evol. Microbiol.">
        <title>Complete genome sequence of Corynebacterium casei LMG S-19264T (=DSM 44701T), isolated from a smear-ripened cheese.</title>
        <authorList>
            <consortium name="US DOE Joint Genome Institute (JGI-PGF)"/>
            <person name="Walter F."/>
            <person name="Albersmeier A."/>
            <person name="Kalinowski J."/>
            <person name="Ruckert C."/>
        </authorList>
    </citation>
    <scope>NUCLEOTIDE SEQUENCE</scope>
    <source>
        <strain evidence="10">CGMCC 1.12181</strain>
    </source>
</reference>
<dbReference type="GO" id="GO:0043190">
    <property type="term" value="C:ATP-binding cassette (ABC) transporter complex"/>
    <property type="evidence" value="ECO:0007669"/>
    <property type="project" value="InterPro"/>
</dbReference>
<name>A0A917FM99_9GAMM</name>
<dbReference type="GO" id="GO:0055085">
    <property type="term" value="P:transmembrane transport"/>
    <property type="evidence" value="ECO:0007669"/>
    <property type="project" value="InterPro"/>
</dbReference>
<evidence type="ECO:0000256" key="7">
    <source>
        <dbReference type="ARBA" id="ARBA00023136"/>
    </source>
</evidence>
<comment type="subcellular location">
    <subcellularLocation>
        <location evidence="2">Cell membrane</location>
        <topology evidence="2">Multi-pass membrane protein</topology>
    </subcellularLocation>
</comment>
<keyword evidence="5 9" id="KW-0812">Transmembrane</keyword>
<evidence type="ECO:0000256" key="2">
    <source>
        <dbReference type="ARBA" id="ARBA00004651"/>
    </source>
</evidence>
<dbReference type="PANTHER" id="PTHR33529:SF2">
    <property type="entry name" value="LIPOPOLYSACCHARIDE EXPORT SYSTEM PERMEASE PROTEIN LPTG"/>
    <property type="match status" value="1"/>
</dbReference>
<feature type="transmembrane region" description="Helical" evidence="9">
    <location>
        <begin position="97"/>
        <end position="116"/>
    </location>
</feature>
<dbReference type="EMBL" id="BMEO01000004">
    <property type="protein sequence ID" value="GGF92340.1"/>
    <property type="molecule type" value="Genomic_DNA"/>
</dbReference>
<gene>
    <name evidence="10" type="ORF">GCM10011365_11950</name>
</gene>
<comment type="similarity">
    <text evidence="3">Belongs to the LptF/LptG family.</text>
</comment>
<evidence type="ECO:0000256" key="9">
    <source>
        <dbReference type="SAM" id="Phobius"/>
    </source>
</evidence>
<dbReference type="Pfam" id="PF03739">
    <property type="entry name" value="LptF_LptG"/>
    <property type="match status" value="1"/>
</dbReference>
<evidence type="ECO:0000256" key="4">
    <source>
        <dbReference type="ARBA" id="ARBA00022475"/>
    </source>
</evidence>
<dbReference type="PANTHER" id="PTHR33529">
    <property type="entry name" value="SLR0882 PROTEIN-RELATED"/>
    <property type="match status" value="1"/>
</dbReference>
<feature type="transmembrane region" description="Helical" evidence="9">
    <location>
        <begin position="6"/>
        <end position="32"/>
    </location>
</feature>
<dbReference type="InterPro" id="IPR005495">
    <property type="entry name" value="LptG/LptF_permease"/>
</dbReference>
<sequence length="359" mass="40213">MILTRYIFKTMSFGLVMAVLLLLAIDVLFGLIKELNDISAYYTLTDVFFFVLLTIPSKIYELFPVSAVIAVVVSLGALAAASEFVVMRSAGVSQLKIAGMMLVALLVWLVPVTLMGEYVSPKAEQMAQQFRNEKISAGQATSVTHAVWIKDGDVVFRSNKMTRQPETDRYLLTGVTVFELNNQQLVRVSEAEKALYADKQWTLENIKVSVFSEHGVHVEHNESQQWQSRIEPRILNLSTTRAKYLSLRDLKQIQRFNTRSGSLQSAYQMAWWSKMAFPLLVITTAMCGMLVLFGHARQAGFSQRLVVGMVIGILIYLMNKTLLNLGEVYHLPPPLMTVVPPAVICAVAIMILRGGIKRF</sequence>
<feature type="transmembrane region" description="Helical" evidence="9">
    <location>
        <begin position="305"/>
        <end position="323"/>
    </location>
</feature>
<keyword evidence="6 9" id="KW-1133">Transmembrane helix</keyword>
<evidence type="ECO:0000256" key="3">
    <source>
        <dbReference type="ARBA" id="ARBA00007725"/>
    </source>
</evidence>
<evidence type="ECO:0000256" key="8">
    <source>
        <dbReference type="ARBA" id="ARBA00026081"/>
    </source>
</evidence>
<feature type="transmembrane region" description="Helical" evidence="9">
    <location>
        <begin position="275"/>
        <end position="293"/>
    </location>
</feature>
<dbReference type="AlphaFoldDB" id="A0A917FM99"/>
<comment type="function">
    <text evidence="1">Part of the ABC transporter complex LptBFG involved in the translocation of lipopolysaccharide (LPS) from the inner membrane to the outer membrane.</text>
</comment>
<keyword evidence="11" id="KW-1185">Reference proteome</keyword>
<comment type="subunit">
    <text evidence="8">Component of the lipopolysaccharide transport and assembly complex. The LptBFG transporter is composed of two ATP-binding proteins (LptB) and two transmembrane proteins (LptF and LptG).</text>
</comment>
<evidence type="ECO:0000313" key="11">
    <source>
        <dbReference type="Proteomes" id="UP000605253"/>
    </source>
</evidence>
<dbReference type="RefSeq" id="WP_188364797.1">
    <property type="nucleotide sequence ID" value="NZ_BAABJF010000015.1"/>
</dbReference>
<evidence type="ECO:0000256" key="1">
    <source>
        <dbReference type="ARBA" id="ARBA00002265"/>
    </source>
</evidence>
<protein>
    <submittedName>
        <fullName evidence="10">LPS export ABC transporter permease LptG</fullName>
    </submittedName>
</protein>
<dbReference type="Proteomes" id="UP000605253">
    <property type="component" value="Unassembled WGS sequence"/>
</dbReference>
<evidence type="ECO:0000256" key="5">
    <source>
        <dbReference type="ARBA" id="ARBA00022692"/>
    </source>
</evidence>
<organism evidence="10 11">
    <name type="scientific">Marinicella pacifica</name>
    <dbReference type="NCBI Taxonomy" id="1171543"/>
    <lineage>
        <taxon>Bacteria</taxon>
        <taxon>Pseudomonadati</taxon>
        <taxon>Pseudomonadota</taxon>
        <taxon>Gammaproteobacteria</taxon>
        <taxon>Lysobacterales</taxon>
        <taxon>Marinicellaceae</taxon>
        <taxon>Marinicella</taxon>
    </lineage>
</organism>
<dbReference type="InterPro" id="IPR030923">
    <property type="entry name" value="LptG"/>
</dbReference>
<evidence type="ECO:0000256" key="6">
    <source>
        <dbReference type="ARBA" id="ARBA00022989"/>
    </source>
</evidence>
<dbReference type="GO" id="GO:0015920">
    <property type="term" value="P:lipopolysaccharide transport"/>
    <property type="evidence" value="ECO:0007669"/>
    <property type="project" value="TreeGrafter"/>
</dbReference>
<feature type="transmembrane region" description="Helical" evidence="9">
    <location>
        <begin position="62"/>
        <end position="85"/>
    </location>
</feature>
<dbReference type="NCBIfam" id="TIGR04408">
    <property type="entry name" value="LptG_lptG"/>
    <property type="match status" value="1"/>
</dbReference>
<proteinExistence type="inferred from homology"/>
<comment type="caution">
    <text evidence="10">The sequence shown here is derived from an EMBL/GenBank/DDBJ whole genome shotgun (WGS) entry which is preliminary data.</text>
</comment>
<accession>A0A917FM99</accession>
<evidence type="ECO:0000313" key="10">
    <source>
        <dbReference type="EMBL" id="GGF92340.1"/>
    </source>
</evidence>